<accession>A0A1G8KRA1</accession>
<feature type="domain" description="RNHCP" evidence="1">
    <location>
        <begin position="8"/>
        <end position="89"/>
    </location>
</feature>
<sequence length="105" mass="11783">MSRTTENTGFTCDHCGGEVRPLTNGSYRNHCPFCLYSRHVDMRPGDRASACGGLMEPVDLLYHSKKGYQIVHQCRQCGHEQLNKAADDPVQEDDVISLMERLARG</sequence>
<organism evidence="2 3">
    <name type="scientific">Natribacillus halophilus</name>
    <dbReference type="NCBI Taxonomy" id="549003"/>
    <lineage>
        <taxon>Bacteria</taxon>
        <taxon>Bacillati</taxon>
        <taxon>Bacillota</taxon>
        <taxon>Bacilli</taxon>
        <taxon>Bacillales</taxon>
        <taxon>Bacillaceae</taxon>
        <taxon>Natribacillus</taxon>
    </lineage>
</organism>
<dbReference type="Pfam" id="PF12647">
    <property type="entry name" value="RNHCP"/>
    <property type="match status" value="1"/>
</dbReference>
<name>A0A1G8KRA1_9BACI</name>
<evidence type="ECO:0000313" key="3">
    <source>
        <dbReference type="Proteomes" id="UP000198853"/>
    </source>
</evidence>
<dbReference type="RefSeq" id="WP_245723038.1">
    <property type="nucleotide sequence ID" value="NZ_FNEN01000002.1"/>
</dbReference>
<dbReference type="Proteomes" id="UP000198853">
    <property type="component" value="Unassembled WGS sequence"/>
</dbReference>
<evidence type="ECO:0000313" key="2">
    <source>
        <dbReference type="EMBL" id="SDI45944.1"/>
    </source>
</evidence>
<keyword evidence="3" id="KW-1185">Reference proteome</keyword>
<evidence type="ECO:0000259" key="1">
    <source>
        <dbReference type="Pfam" id="PF12647"/>
    </source>
</evidence>
<reference evidence="2 3" key="1">
    <citation type="submission" date="2016-10" db="EMBL/GenBank/DDBJ databases">
        <authorList>
            <person name="de Groot N.N."/>
        </authorList>
    </citation>
    <scope>NUCLEOTIDE SEQUENCE [LARGE SCALE GENOMIC DNA]</scope>
    <source>
        <strain evidence="2 3">DSM 21771</strain>
    </source>
</reference>
<dbReference type="InterPro" id="IPR024439">
    <property type="entry name" value="RNHCP"/>
</dbReference>
<protein>
    <submittedName>
        <fullName evidence="2">RNHCP domain-containing protein</fullName>
    </submittedName>
</protein>
<proteinExistence type="predicted"/>
<dbReference type="AlphaFoldDB" id="A0A1G8KRA1"/>
<dbReference type="EMBL" id="FNEN01000002">
    <property type="protein sequence ID" value="SDI45944.1"/>
    <property type="molecule type" value="Genomic_DNA"/>
</dbReference>
<gene>
    <name evidence="2" type="ORF">SAMN04488123_102260</name>
</gene>